<keyword evidence="8" id="KW-1133">Transmembrane helix</keyword>
<evidence type="ECO:0000256" key="11">
    <source>
        <dbReference type="ARBA" id="ARBA00023033"/>
    </source>
</evidence>
<accession>A0A4Y9Z226</accession>
<evidence type="ECO:0008006" key="15">
    <source>
        <dbReference type="Google" id="ProtNLM"/>
    </source>
</evidence>
<comment type="pathway">
    <text evidence="3">Secondary metabolite biosynthesis.</text>
</comment>
<keyword evidence="10" id="KW-0408">Iron</keyword>
<dbReference type="InterPro" id="IPR002401">
    <property type="entry name" value="Cyt_P450_E_grp-I"/>
</dbReference>
<dbReference type="InterPro" id="IPR050364">
    <property type="entry name" value="Cytochrome_P450_fung"/>
</dbReference>
<evidence type="ECO:0000256" key="8">
    <source>
        <dbReference type="ARBA" id="ARBA00022989"/>
    </source>
</evidence>
<evidence type="ECO:0000256" key="9">
    <source>
        <dbReference type="ARBA" id="ARBA00023002"/>
    </source>
</evidence>
<evidence type="ECO:0000256" key="4">
    <source>
        <dbReference type="ARBA" id="ARBA00010617"/>
    </source>
</evidence>
<evidence type="ECO:0000256" key="2">
    <source>
        <dbReference type="ARBA" id="ARBA00004167"/>
    </source>
</evidence>
<dbReference type="Pfam" id="PF00067">
    <property type="entry name" value="p450"/>
    <property type="match status" value="1"/>
</dbReference>
<comment type="similarity">
    <text evidence="4">Belongs to the cytochrome P450 family.</text>
</comment>
<dbReference type="GO" id="GO:0016705">
    <property type="term" value="F:oxidoreductase activity, acting on paired donors, with incorporation or reduction of molecular oxygen"/>
    <property type="evidence" value="ECO:0007669"/>
    <property type="project" value="InterPro"/>
</dbReference>
<reference evidence="13 14" key="1">
    <citation type="submission" date="2019-01" db="EMBL/GenBank/DDBJ databases">
        <title>Genome sequencing of the rare red list fungi Fomitopsis rosea.</title>
        <authorList>
            <person name="Buettner E."/>
            <person name="Kellner H."/>
        </authorList>
    </citation>
    <scope>NUCLEOTIDE SEQUENCE [LARGE SCALE GENOMIC DNA]</scope>
    <source>
        <strain evidence="13 14">DSM 105464</strain>
    </source>
</reference>
<keyword evidence="9" id="KW-0560">Oxidoreductase</keyword>
<dbReference type="EMBL" id="SEKV01000038">
    <property type="protein sequence ID" value="TFY68080.1"/>
    <property type="molecule type" value="Genomic_DNA"/>
</dbReference>
<dbReference type="SUPFAM" id="SSF48264">
    <property type="entry name" value="Cytochrome P450"/>
    <property type="match status" value="1"/>
</dbReference>
<dbReference type="AlphaFoldDB" id="A0A4Y9Z226"/>
<comment type="caution">
    <text evidence="13">The sequence shown here is derived from an EMBL/GenBank/DDBJ whole genome shotgun (WGS) entry which is preliminary data.</text>
</comment>
<evidence type="ECO:0000256" key="5">
    <source>
        <dbReference type="ARBA" id="ARBA00022617"/>
    </source>
</evidence>
<evidence type="ECO:0000256" key="1">
    <source>
        <dbReference type="ARBA" id="ARBA00001971"/>
    </source>
</evidence>
<evidence type="ECO:0000256" key="6">
    <source>
        <dbReference type="ARBA" id="ARBA00022692"/>
    </source>
</evidence>
<keyword evidence="5" id="KW-0349">Heme</keyword>
<evidence type="ECO:0000313" key="13">
    <source>
        <dbReference type="EMBL" id="TFY68080.1"/>
    </source>
</evidence>
<dbReference type="GO" id="GO:0004497">
    <property type="term" value="F:monooxygenase activity"/>
    <property type="evidence" value="ECO:0007669"/>
    <property type="project" value="UniProtKB-KW"/>
</dbReference>
<dbReference type="PANTHER" id="PTHR46300:SF7">
    <property type="entry name" value="P450, PUTATIVE (EUROFUNG)-RELATED"/>
    <property type="match status" value="1"/>
</dbReference>
<comment type="subcellular location">
    <subcellularLocation>
        <location evidence="2">Membrane</location>
        <topology evidence="2">Single-pass membrane protein</topology>
    </subcellularLocation>
</comment>
<gene>
    <name evidence="13" type="ORF">EVJ58_g1237</name>
</gene>
<dbReference type="PANTHER" id="PTHR46300">
    <property type="entry name" value="P450, PUTATIVE (EUROFUNG)-RELATED-RELATED"/>
    <property type="match status" value="1"/>
</dbReference>
<evidence type="ECO:0000256" key="3">
    <source>
        <dbReference type="ARBA" id="ARBA00005179"/>
    </source>
</evidence>
<dbReference type="GO" id="GO:0005506">
    <property type="term" value="F:iron ion binding"/>
    <property type="evidence" value="ECO:0007669"/>
    <property type="project" value="InterPro"/>
</dbReference>
<proteinExistence type="inferred from homology"/>
<dbReference type="InterPro" id="IPR001128">
    <property type="entry name" value="Cyt_P450"/>
</dbReference>
<keyword evidence="11" id="KW-0503">Monooxygenase</keyword>
<dbReference type="STRING" id="34475.A0A4Y9Z226"/>
<dbReference type="PRINTS" id="PR00463">
    <property type="entry name" value="EP450I"/>
</dbReference>
<evidence type="ECO:0000256" key="7">
    <source>
        <dbReference type="ARBA" id="ARBA00022723"/>
    </source>
</evidence>
<keyword evidence="12" id="KW-0472">Membrane</keyword>
<evidence type="ECO:0000256" key="12">
    <source>
        <dbReference type="ARBA" id="ARBA00023136"/>
    </source>
</evidence>
<protein>
    <recommendedName>
        <fullName evidence="15">Cytochrome P450</fullName>
    </recommendedName>
</protein>
<dbReference type="GO" id="GO:0016020">
    <property type="term" value="C:membrane"/>
    <property type="evidence" value="ECO:0007669"/>
    <property type="project" value="UniProtKB-SubCell"/>
</dbReference>
<dbReference type="Gene3D" id="1.10.630.10">
    <property type="entry name" value="Cytochrome P450"/>
    <property type="match status" value="1"/>
</dbReference>
<dbReference type="GO" id="GO:0020037">
    <property type="term" value="F:heme binding"/>
    <property type="evidence" value="ECO:0007669"/>
    <property type="project" value="InterPro"/>
</dbReference>
<organism evidence="13 14">
    <name type="scientific">Rhodofomes roseus</name>
    <dbReference type="NCBI Taxonomy" id="34475"/>
    <lineage>
        <taxon>Eukaryota</taxon>
        <taxon>Fungi</taxon>
        <taxon>Dikarya</taxon>
        <taxon>Basidiomycota</taxon>
        <taxon>Agaricomycotina</taxon>
        <taxon>Agaricomycetes</taxon>
        <taxon>Polyporales</taxon>
        <taxon>Rhodofomes</taxon>
    </lineage>
</organism>
<name>A0A4Y9Z226_9APHY</name>
<comment type="cofactor">
    <cofactor evidence="1">
        <name>heme</name>
        <dbReference type="ChEBI" id="CHEBI:30413"/>
    </cofactor>
</comment>
<keyword evidence="7" id="KW-0479">Metal-binding</keyword>
<evidence type="ECO:0000313" key="14">
    <source>
        <dbReference type="Proteomes" id="UP000298390"/>
    </source>
</evidence>
<dbReference type="InterPro" id="IPR036396">
    <property type="entry name" value="Cyt_P450_sf"/>
</dbReference>
<dbReference type="Proteomes" id="UP000298390">
    <property type="component" value="Unassembled WGS sequence"/>
</dbReference>
<evidence type="ECO:0000256" key="10">
    <source>
        <dbReference type="ARBA" id="ARBA00023004"/>
    </source>
</evidence>
<sequence>MGVIHHEQRARDSHRTVKYIPGWFPGATFKRIAEDVRQTTLGLQNKLYDLAREQVQQGTANPSFIVDYLTSNRDRTPEDEELYKQVSTQFYAAGSDTTVSALLSFFLMMAQHPEIQRKAQNEVDAVVGNRLTKCSDRKDMPYLEAVLKEVHRWNPVLPLGALSLWLSDSGDKTSTRDIAYLRVLPCLQIAERAVLHDPILYPEPDKVIPERYLGEPNEDLNPDPRDFAFGYGRRYDQRTPCKCHQLNGSRTAAESALDRF</sequence>
<keyword evidence="6" id="KW-0812">Transmembrane</keyword>